<name>A0ABV5RTC4_9ACTN</name>
<proteinExistence type="predicted"/>
<dbReference type="Proteomes" id="UP001589532">
    <property type="component" value="Unassembled WGS sequence"/>
</dbReference>
<dbReference type="InterPro" id="IPR000120">
    <property type="entry name" value="Amidase"/>
</dbReference>
<dbReference type="Gene3D" id="3.90.1300.10">
    <property type="entry name" value="Amidase signature (AS) domain"/>
    <property type="match status" value="1"/>
</dbReference>
<accession>A0ABV5RTC4</accession>
<dbReference type="Pfam" id="PF01425">
    <property type="entry name" value="Amidase"/>
    <property type="match status" value="2"/>
</dbReference>
<dbReference type="PANTHER" id="PTHR11895:SF176">
    <property type="entry name" value="AMIDASE AMID-RELATED"/>
    <property type="match status" value="1"/>
</dbReference>
<evidence type="ECO:0000259" key="1">
    <source>
        <dbReference type="Pfam" id="PF01425"/>
    </source>
</evidence>
<dbReference type="PANTHER" id="PTHR11895">
    <property type="entry name" value="TRANSAMIDASE"/>
    <property type="match status" value="1"/>
</dbReference>
<reference evidence="2 3" key="1">
    <citation type="submission" date="2024-09" db="EMBL/GenBank/DDBJ databases">
        <authorList>
            <person name="Sun Q."/>
            <person name="Mori K."/>
        </authorList>
    </citation>
    <scope>NUCLEOTIDE SEQUENCE [LARGE SCALE GENOMIC DNA]</scope>
    <source>
        <strain evidence="2 3">JCM 3143</strain>
    </source>
</reference>
<feature type="domain" description="Amidase" evidence="1">
    <location>
        <begin position="333"/>
        <end position="432"/>
    </location>
</feature>
<dbReference type="InterPro" id="IPR036928">
    <property type="entry name" value="AS_sf"/>
</dbReference>
<protein>
    <submittedName>
        <fullName evidence="2">Amidase</fullName>
    </submittedName>
</protein>
<organism evidence="2 3">
    <name type="scientific">Nonomuraea helvata</name>
    <dbReference type="NCBI Taxonomy" id="37484"/>
    <lineage>
        <taxon>Bacteria</taxon>
        <taxon>Bacillati</taxon>
        <taxon>Actinomycetota</taxon>
        <taxon>Actinomycetes</taxon>
        <taxon>Streptosporangiales</taxon>
        <taxon>Streptosporangiaceae</taxon>
        <taxon>Nonomuraea</taxon>
    </lineage>
</organism>
<dbReference type="RefSeq" id="WP_344996180.1">
    <property type="nucleotide sequence ID" value="NZ_BAAAXV010000009.1"/>
</dbReference>
<evidence type="ECO:0000313" key="3">
    <source>
        <dbReference type="Proteomes" id="UP001589532"/>
    </source>
</evidence>
<dbReference type="InterPro" id="IPR023631">
    <property type="entry name" value="Amidase_dom"/>
</dbReference>
<gene>
    <name evidence="2" type="ORF">ACFFSA_06185</name>
</gene>
<comment type="caution">
    <text evidence="2">The sequence shown here is derived from an EMBL/GenBank/DDBJ whole genome shotgun (WGS) entry which is preliminary data.</text>
</comment>
<feature type="domain" description="Amidase" evidence="1">
    <location>
        <begin position="31"/>
        <end position="236"/>
    </location>
</feature>
<sequence length="445" mass="45702">MSFGQRGYFAGRTISELAQDLRAGRTTSAALTRHALDAVAALGPALNAFVTVDAEGATAAASHADRELALGMDRGPLHGLPAGVKDVIMVAGLPATMGSRHFAGYVPDADAACVTLLRQAGAVIVGKTNTHEFGYGPTGDRSAAGPCLNPWDTSRMAGGSSGGSAVAVAAGMVPLALGTDTGGSTRVPAALCGIAGFKPAYGAIPADGVFPLARSLDHVGLLAGDAQGCLIAYRSLVPDADGTGAPRAGWLDPADLFPCDREVIRTARQALEAGTGPLDELRLSRKEARDLHETFTAIQSGEVAAVHADRMAEAPSLFDGEVLERLRAAATVPSWRYVRALEARPRLAETVGALFERHDVLALPTVPITAPPLGRREIDVGGTLVAVRDALLSLTSPWSLLGLPALSVPAGTVDGLPVGVQLVCRAGNEHLLFRTAAKNGPHGGP</sequence>
<dbReference type="SUPFAM" id="SSF75304">
    <property type="entry name" value="Amidase signature (AS) enzymes"/>
    <property type="match status" value="1"/>
</dbReference>
<evidence type="ECO:0000313" key="2">
    <source>
        <dbReference type="EMBL" id="MFB9622667.1"/>
    </source>
</evidence>
<keyword evidence="3" id="KW-1185">Reference proteome</keyword>
<dbReference type="EMBL" id="JBHMBW010000003">
    <property type="protein sequence ID" value="MFB9622667.1"/>
    <property type="molecule type" value="Genomic_DNA"/>
</dbReference>